<dbReference type="eggNOG" id="arCOG03079">
    <property type="taxonomic scope" value="Archaea"/>
</dbReference>
<dbReference type="HOGENOM" id="CLU_101659_3_2_2"/>
<dbReference type="OrthoDB" id="19265at2157"/>
<name>A0A075LRW4_9EURY</name>
<proteinExistence type="predicted"/>
<dbReference type="GeneID" id="24841556"/>
<evidence type="ECO:0000256" key="1">
    <source>
        <dbReference type="ARBA" id="ARBA00004651"/>
    </source>
</evidence>
<organism evidence="8 9">
    <name type="scientific">Palaeococcus pacificus DY20341</name>
    <dbReference type="NCBI Taxonomy" id="1343739"/>
    <lineage>
        <taxon>Archaea</taxon>
        <taxon>Methanobacteriati</taxon>
        <taxon>Methanobacteriota</taxon>
        <taxon>Thermococci</taxon>
        <taxon>Thermococcales</taxon>
        <taxon>Thermococcaceae</taxon>
        <taxon>Palaeococcus</taxon>
    </lineage>
</organism>
<dbReference type="GO" id="GO:0005886">
    <property type="term" value="C:plasma membrane"/>
    <property type="evidence" value="ECO:0007669"/>
    <property type="project" value="UniProtKB-SubCell"/>
</dbReference>
<keyword evidence="3 6" id="KW-0812">Transmembrane</keyword>
<gene>
    <name evidence="8" type="ORF">PAP_02120</name>
</gene>
<feature type="domain" description="Na+/H+ antiporter MnhB subunit-related protein" evidence="7">
    <location>
        <begin position="6"/>
        <end position="127"/>
    </location>
</feature>
<feature type="transmembrane region" description="Helical" evidence="6">
    <location>
        <begin position="76"/>
        <end position="97"/>
    </location>
</feature>
<dbReference type="EMBL" id="CP006019">
    <property type="protein sequence ID" value="AIF68856.1"/>
    <property type="molecule type" value="Genomic_DNA"/>
</dbReference>
<keyword evidence="5 6" id="KW-0472">Membrane</keyword>
<evidence type="ECO:0000259" key="7">
    <source>
        <dbReference type="Pfam" id="PF04039"/>
    </source>
</evidence>
<evidence type="ECO:0000256" key="6">
    <source>
        <dbReference type="SAM" id="Phobius"/>
    </source>
</evidence>
<evidence type="ECO:0000256" key="2">
    <source>
        <dbReference type="ARBA" id="ARBA00022475"/>
    </source>
</evidence>
<dbReference type="InterPro" id="IPR050622">
    <property type="entry name" value="CPA3_antiporter_subunitB"/>
</dbReference>
<feature type="transmembrane region" description="Helical" evidence="6">
    <location>
        <begin position="37"/>
        <end position="56"/>
    </location>
</feature>
<keyword evidence="4 6" id="KW-1133">Transmembrane helix</keyword>
<protein>
    <submittedName>
        <fullName evidence="8">Cation:proton antiporter</fullName>
    </submittedName>
</protein>
<keyword evidence="9" id="KW-1185">Reference proteome</keyword>
<reference evidence="8 9" key="2">
    <citation type="journal article" date="2015" name="Genome Announc.">
        <title>Complete Genome Sequence of Hyperthermophilic Piezophilic Archaeon Palaeococcus pacificus DY20341T, Isolated from Deep-Sea Hydrothermal Sediments.</title>
        <authorList>
            <person name="Zeng X."/>
            <person name="Jebbar M."/>
            <person name="Shao Z."/>
        </authorList>
    </citation>
    <scope>NUCLEOTIDE SEQUENCE [LARGE SCALE GENOMIC DNA]</scope>
    <source>
        <strain evidence="8 9">DY20341</strain>
    </source>
</reference>
<dbReference type="InterPro" id="IPR007182">
    <property type="entry name" value="MnhB"/>
</dbReference>
<evidence type="ECO:0000313" key="9">
    <source>
        <dbReference type="Proteomes" id="UP000027981"/>
    </source>
</evidence>
<dbReference type="NCBIfam" id="NF006249">
    <property type="entry name" value="PRK08387.1"/>
    <property type="match status" value="1"/>
</dbReference>
<keyword evidence="2" id="KW-1003">Cell membrane</keyword>
<dbReference type="Proteomes" id="UP000027981">
    <property type="component" value="Chromosome"/>
</dbReference>
<dbReference type="KEGG" id="ppac:PAP_02120"/>
<feature type="transmembrane region" description="Helical" evidence="6">
    <location>
        <begin position="12"/>
        <end position="31"/>
    </location>
</feature>
<reference evidence="9" key="1">
    <citation type="submission" date="2013-06" db="EMBL/GenBank/DDBJ databases">
        <title>Complete Genome Sequence of Hyperthermophilic Palaeococcus pacificus DY20341T, Isolated from a Deep-Sea Hydrothermal Sediments.</title>
        <authorList>
            <person name="Zeng X."/>
            <person name="Shao Z."/>
        </authorList>
    </citation>
    <scope>NUCLEOTIDE SEQUENCE [LARGE SCALE GENOMIC DNA]</scope>
    <source>
        <strain evidence="9">DY20341</strain>
    </source>
</reference>
<sequence length="140" mass="15313">MKMTTVVRTTTKLISPFLVTYAAYLMVYGHLSPGGGFQAGVILAVSVILLTTSHGYKKVKKTFKFWEVQLIEGASAVFLITLAVIGALFGGFFYNFLKGGRFGSLISGGIVPLFNISVALKVGAAFTFLFYILLRWVERD</sequence>
<evidence type="ECO:0000256" key="5">
    <source>
        <dbReference type="ARBA" id="ARBA00023136"/>
    </source>
</evidence>
<evidence type="ECO:0000256" key="3">
    <source>
        <dbReference type="ARBA" id="ARBA00022692"/>
    </source>
</evidence>
<dbReference type="PANTHER" id="PTHR33932:SF4">
    <property type="entry name" value="NA(+)_H(+) ANTIPORTER SUBUNIT B"/>
    <property type="match status" value="1"/>
</dbReference>
<dbReference type="Pfam" id="PF04039">
    <property type="entry name" value="MnhB"/>
    <property type="match status" value="1"/>
</dbReference>
<dbReference type="PANTHER" id="PTHR33932">
    <property type="entry name" value="NA(+)/H(+) ANTIPORTER SUBUNIT B"/>
    <property type="match status" value="1"/>
</dbReference>
<feature type="transmembrane region" description="Helical" evidence="6">
    <location>
        <begin position="109"/>
        <end position="134"/>
    </location>
</feature>
<accession>A0A075LRW4</accession>
<dbReference type="RefSeq" id="WP_048164451.1">
    <property type="nucleotide sequence ID" value="NZ_CP006019.1"/>
</dbReference>
<dbReference type="STRING" id="1343739.PAP_02120"/>
<evidence type="ECO:0000256" key="4">
    <source>
        <dbReference type="ARBA" id="ARBA00022989"/>
    </source>
</evidence>
<comment type="subcellular location">
    <subcellularLocation>
        <location evidence="1">Cell membrane</location>
        <topology evidence="1">Multi-pass membrane protein</topology>
    </subcellularLocation>
</comment>
<evidence type="ECO:0000313" key="8">
    <source>
        <dbReference type="EMBL" id="AIF68856.1"/>
    </source>
</evidence>
<dbReference type="AlphaFoldDB" id="A0A075LRW4"/>